<name>A0AAD8X7G1_LOLMU</name>
<accession>A0AAD8X7G1</accession>
<feature type="compositionally biased region" description="Low complexity" evidence="1">
    <location>
        <begin position="266"/>
        <end position="282"/>
    </location>
</feature>
<sequence length="289" mass="31479">MVVIAEYDGICAPADVPLNHVAVWAQIPSIPELYRNQSVVDQLARRIGHVKGVEMTHKRWYEGGYVRVRASIDVNKPLIRFAPLNMREAVRKMLLVKYEKIGFFCEVCGVLGHDMEECGDGVHNKEDIQYGNWMLAKRRANIGGVPNFRASFPGRFGGRGRGNGDPMGARKRNSGEVFADEDLEDTASSPIKPPGLADMEEDKVPEKVDHAGVGRSIDFDEHDDEINDGGEDGGAGKEEVPPPPPPHNAPIREKKRPKKGTGGGSKSASSADSESLAKSAASGKEDRRA</sequence>
<dbReference type="PANTHER" id="PTHR31286">
    <property type="entry name" value="GLYCINE-RICH CELL WALL STRUCTURAL PROTEIN 1.8-LIKE"/>
    <property type="match status" value="1"/>
</dbReference>
<feature type="domain" description="Zinc knuckle CX2CX4HX4C" evidence="2">
    <location>
        <begin position="72"/>
        <end position="118"/>
    </location>
</feature>
<evidence type="ECO:0000259" key="2">
    <source>
        <dbReference type="Pfam" id="PF14392"/>
    </source>
</evidence>
<evidence type="ECO:0000313" key="3">
    <source>
        <dbReference type="EMBL" id="KAK1696977.1"/>
    </source>
</evidence>
<keyword evidence="4" id="KW-1185">Reference proteome</keyword>
<proteinExistence type="predicted"/>
<protein>
    <recommendedName>
        <fullName evidence="2">Zinc knuckle CX2CX4HX4C domain-containing protein</fullName>
    </recommendedName>
</protein>
<dbReference type="InterPro" id="IPR025836">
    <property type="entry name" value="Zn_knuckle_CX2CX4HX4C"/>
</dbReference>
<organism evidence="3 4">
    <name type="scientific">Lolium multiflorum</name>
    <name type="common">Italian ryegrass</name>
    <name type="synonym">Lolium perenne subsp. multiflorum</name>
    <dbReference type="NCBI Taxonomy" id="4521"/>
    <lineage>
        <taxon>Eukaryota</taxon>
        <taxon>Viridiplantae</taxon>
        <taxon>Streptophyta</taxon>
        <taxon>Embryophyta</taxon>
        <taxon>Tracheophyta</taxon>
        <taxon>Spermatophyta</taxon>
        <taxon>Magnoliopsida</taxon>
        <taxon>Liliopsida</taxon>
        <taxon>Poales</taxon>
        <taxon>Poaceae</taxon>
        <taxon>BOP clade</taxon>
        <taxon>Pooideae</taxon>
        <taxon>Poodae</taxon>
        <taxon>Poeae</taxon>
        <taxon>Poeae Chloroplast Group 2 (Poeae type)</taxon>
        <taxon>Loliodinae</taxon>
        <taxon>Loliinae</taxon>
        <taxon>Lolium</taxon>
    </lineage>
</organism>
<dbReference type="Pfam" id="PF14392">
    <property type="entry name" value="zf-CCHC_4"/>
    <property type="match status" value="1"/>
</dbReference>
<reference evidence="3" key="1">
    <citation type="submission" date="2023-07" db="EMBL/GenBank/DDBJ databases">
        <title>A chromosome-level genome assembly of Lolium multiflorum.</title>
        <authorList>
            <person name="Chen Y."/>
            <person name="Copetti D."/>
            <person name="Kolliker R."/>
            <person name="Studer B."/>
        </authorList>
    </citation>
    <scope>NUCLEOTIDE SEQUENCE</scope>
    <source>
        <strain evidence="3">02402/16</strain>
        <tissue evidence="3">Leaf</tissue>
    </source>
</reference>
<dbReference type="InterPro" id="IPR040256">
    <property type="entry name" value="At4g02000-like"/>
</dbReference>
<evidence type="ECO:0000313" key="4">
    <source>
        <dbReference type="Proteomes" id="UP001231189"/>
    </source>
</evidence>
<comment type="caution">
    <text evidence="3">The sequence shown here is derived from an EMBL/GenBank/DDBJ whole genome shotgun (WGS) entry which is preliminary data.</text>
</comment>
<feature type="compositionally biased region" description="Acidic residues" evidence="1">
    <location>
        <begin position="220"/>
        <end position="231"/>
    </location>
</feature>
<feature type="compositionally biased region" description="Gly residues" evidence="1">
    <location>
        <begin position="155"/>
        <end position="165"/>
    </location>
</feature>
<feature type="compositionally biased region" description="Basic and acidic residues" evidence="1">
    <location>
        <begin position="202"/>
        <end position="212"/>
    </location>
</feature>
<dbReference type="EMBL" id="JAUUTY010000001">
    <property type="protein sequence ID" value="KAK1696977.1"/>
    <property type="molecule type" value="Genomic_DNA"/>
</dbReference>
<dbReference type="Proteomes" id="UP001231189">
    <property type="component" value="Unassembled WGS sequence"/>
</dbReference>
<gene>
    <name evidence="3" type="ORF">QYE76_013674</name>
</gene>
<feature type="region of interest" description="Disordered" evidence="1">
    <location>
        <begin position="177"/>
        <end position="289"/>
    </location>
</feature>
<feature type="region of interest" description="Disordered" evidence="1">
    <location>
        <begin position="153"/>
        <end position="172"/>
    </location>
</feature>
<dbReference type="AlphaFoldDB" id="A0AAD8X7G1"/>
<dbReference type="PANTHER" id="PTHR31286:SF167">
    <property type="entry name" value="OS09G0268800 PROTEIN"/>
    <property type="match status" value="1"/>
</dbReference>
<evidence type="ECO:0000256" key="1">
    <source>
        <dbReference type="SAM" id="MobiDB-lite"/>
    </source>
</evidence>